<evidence type="ECO:0000259" key="3">
    <source>
        <dbReference type="PROSITE" id="PS51192"/>
    </source>
</evidence>
<feature type="region of interest" description="Disordered" evidence="2">
    <location>
        <begin position="939"/>
        <end position="1003"/>
    </location>
</feature>
<dbReference type="Proteomes" id="UP000291116">
    <property type="component" value="Unassembled WGS sequence"/>
</dbReference>
<feature type="compositionally biased region" description="Basic and acidic residues" evidence="2">
    <location>
        <begin position="939"/>
        <end position="949"/>
    </location>
</feature>
<dbReference type="InterPro" id="IPR027417">
    <property type="entry name" value="P-loop_NTPase"/>
</dbReference>
<dbReference type="OrthoDB" id="413460at2759"/>
<dbReference type="Gene3D" id="3.40.50.300">
    <property type="entry name" value="P-loop containing nucleotide triphosphate hydrolases"/>
    <property type="match status" value="1"/>
</dbReference>
<dbReference type="CDD" id="cd18793">
    <property type="entry name" value="SF2_C_SNF"/>
    <property type="match status" value="1"/>
</dbReference>
<feature type="domain" description="Helicase C-terminal" evidence="4">
    <location>
        <begin position="707"/>
        <end position="867"/>
    </location>
</feature>
<reference evidence="5 6" key="1">
    <citation type="submission" date="2019-01" db="EMBL/GenBank/DDBJ databases">
        <authorList>
            <person name="Ferrante I. M."/>
        </authorList>
    </citation>
    <scope>NUCLEOTIDE SEQUENCE [LARGE SCALE GENOMIC DNA]</scope>
    <source>
        <strain evidence="5 6">B856</strain>
    </source>
</reference>
<dbReference type="Gene3D" id="1.20.120.850">
    <property type="entry name" value="SWI2/SNF2 ATPases, N-terminal domain"/>
    <property type="match status" value="1"/>
</dbReference>
<feature type="domain" description="Helicase ATP-binding" evidence="3">
    <location>
        <begin position="399"/>
        <end position="571"/>
    </location>
</feature>
<dbReference type="GO" id="GO:0007131">
    <property type="term" value="P:reciprocal meiotic recombination"/>
    <property type="evidence" value="ECO:0007669"/>
    <property type="project" value="TreeGrafter"/>
</dbReference>
<dbReference type="Gene3D" id="3.40.50.10810">
    <property type="entry name" value="Tandem AAA-ATPase domain"/>
    <property type="match status" value="2"/>
</dbReference>
<dbReference type="GO" id="GO:0005634">
    <property type="term" value="C:nucleus"/>
    <property type="evidence" value="ECO:0007669"/>
    <property type="project" value="TreeGrafter"/>
</dbReference>
<dbReference type="SMART" id="SM00490">
    <property type="entry name" value="HELICc"/>
    <property type="match status" value="1"/>
</dbReference>
<dbReference type="InterPro" id="IPR049730">
    <property type="entry name" value="SNF2/RAD54-like_C"/>
</dbReference>
<name>A0A448ZMW1_9STRA</name>
<dbReference type="GO" id="GO:0005524">
    <property type="term" value="F:ATP binding"/>
    <property type="evidence" value="ECO:0007669"/>
    <property type="project" value="InterPro"/>
</dbReference>
<feature type="compositionally biased region" description="Low complexity" evidence="2">
    <location>
        <begin position="295"/>
        <end position="314"/>
    </location>
</feature>
<dbReference type="SMART" id="SM00487">
    <property type="entry name" value="DEXDc"/>
    <property type="match status" value="1"/>
</dbReference>
<dbReference type="InterPro" id="IPR000330">
    <property type="entry name" value="SNF2_N"/>
</dbReference>
<gene>
    <name evidence="5" type="ORF">PSNMU_V1.4_AUG-EV-PASAV3_0103950</name>
</gene>
<dbReference type="PANTHER" id="PTHR45629:SF7">
    <property type="entry name" value="DNA EXCISION REPAIR PROTEIN ERCC-6-RELATED"/>
    <property type="match status" value="1"/>
</dbReference>
<accession>A0A448ZMW1</accession>
<dbReference type="PROSITE" id="PS51194">
    <property type="entry name" value="HELICASE_CTER"/>
    <property type="match status" value="1"/>
</dbReference>
<evidence type="ECO:0000259" key="4">
    <source>
        <dbReference type="PROSITE" id="PS51194"/>
    </source>
</evidence>
<evidence type="ECO:0000313" key="6">
    <source>
        <dbReference type="Proteomes" id="UP000291116"/>
    </source>
</evidence>
<proteinExistence type="predicted"/>
<dbReference type="AlphaFoldDB" id="A0A448ZMW1"/>
<feature type="region of interest" description="Disordered" evidence="2">
    <location>
        <begin position="1"/>
        <end position="33"/>
    </location>
</feature>
<dbReference type="InterPro" id="IPR001650">
    <property type="entry name" value="Helicase_C-like"/>
</dbReference>
<feature type="compositionally biased region" description="Acidic residues" evidence="2">
    <location>
        <begin position="235"/>
        <end position="245"/>
    </location>
</feature>
<dbReference type="InterPro" id="IPR014001">
    <property type="entry name" value="Helicase_ATP-bd"/>
</dbReference>
<keyword evidence="6" id="KW-1185">Reference proteome</keyword>
<evidence type="ECO:0008006" key="7">
    <source>
        <dbReference type="Google" id="ProtNLM"/>
    </source>
</evidence>
<protein>
    <recommendedName>
        <fullName evidence="7">Helicase ATP-binding domain-containing protein</fullName>
    </recommendedName>
</protein>
<evidence type="ECO:0000256" key="1">
    <source>
        <dbReference type="ARBA" id="ARBA00022801"/>
    </source>
</evidence>
<feature type="compositionally biased region" description="Low complexity" evidence="2">
    <location>
        <begin position="139"/>
        <end position="163"/>
    </location>
</feature>
<feature type="compositionally biased region" description="Polar residues" evidence="2">
    <location>
        <begin position="1"/>
        <end position="10"/>
    </location>
</feature>
<dbReference type="SUPFAM" id="SSF52540">
    <property type="entry name" value="P-loop containing nucleoside triphosphate hydrolases"/>
    <property type="match status" value="2"/>
</dbReference>
<organism evidence="5 6">
    <name type="scientific">Pseudo-nitzschia multistriata</name>
    <dbReference type="NCBI Taxonomy" id="183589"/>
    <lineage>
        <taxon>Eukaryota</taxon>
        <taxon>Sar</taxon>
        <taxon>Stramenopiles</taxon>
        <taxon>Ochrophyta</taxon>
        <taxon>Bacillariophyta</taxon>
        <taxon>Bacillariophyceae</taxon>
        <taxon>Bacillariophycidae</taxon>
        <taxon>Bacillariales</taxon>
        <taxon>Bacillariaceae</taxon>
        <taxon>Pseudo-nitzschia</taxon>
    </lineage>
</organism>
<evidence type="ECO:0000313" key="5">
    <source>
        <dbReference type="EMBL" id="VEU43372.1"/>
    </source>
</evidence>
<feature type="region of interest" description="Disordered" evidence="2">
    <location>
        <begin position="132"/>
        <end position="318"/>
    </location>
</feature>
<dbReference type="PANTHER" id="PTHR45629">
    <property type="entry name" value="SNF2/RAD54 FAMILY MEMBER"/>
    <property type="match status" value="1"/>
</dbReference>
<sequence length="1003" mass="107316">MKRRAATTTKAGVPGHPPAGSGTGGPEPAGPHKHACEHEYTVLYYKRKTNKVHRSRGVSKLDGTLSLAGPGGSGTGAPTATLRSSDTDRVVFKGAFRGRAREDGERGAPLPGLVLRADETVAVGPYEVEILSRDDRGSGKSSSNATTNNSNNNYNNNNNSISSRKPIPLMGRDPNRIRIGKRSTNKPGVQRSGISGMRRGLLGTKRPLADALRKPPLQPGGSSTARAGGSRGSGENDDDDNDDSGNDGHTHGETTPFSSPARRFPLPPRAGPNARLPGFRRPGRTASGLGKTRPGPSSRAGTATAAPTGNASPSLFPGAVGNPVVPHSISSRLRPHQVEGVEFLWNCLTGNGAVGERSPHVGGEGAQRASTRGCILGDGRWLRRVRPLTREFFATRPSLAVWFPTATRSGTPEMGLGKTLMTIATISALHRQKRTSRFVVVCPSSLVGNWEREFDKWLGKVGLPKRVVVRKGGEEGLSRLRAFHAIKPGNPSEVLIVSYDLFRTKAAILEKVRGVALLVVDEGHRLKNTAGSLTMTALESLPCEARLCITATPLQNNLGDVYTIATFVCPGVLGDLPTFRREYERPIKAASRKNPTAEQKRAGREASRVLEGILGSILLRRLQRDVLRKSLPPKSTVLLFCRPTREQRELYETTAGGHAGGGRSTEHLVALSGLRKICTHPGLLAPGDCAGRRSGPGGSGASGKLSVLRRLVEAIRELAPNDKIVVVSNFTSTLALVEETVLGPLELGFLRLDGSLGGPERQPLVDAFNRTSADTNFALTLSSRAGGVGLNVTGANRLVMVDPDWNPATDVQAMARIYREGQKKPCFVYRLFTTGTIEEVILQKQIQKESLATSTVDRARASGKDDGSRLNADELKDCFTLKDEACRCDTRRKMGNWPDYGGAASLADRGCTDPVLLAVAAGEERDGSPVLSFVHVVEEDKEQALRDPTRGGGSRGGDEEKPDTDTNCNSDDDDDDGDCSHGAGEHQKACFESSSSDEEYEFE</sequence>
<dbReference type="GO" id="GO:0015616">
    <property type="term" value="F:DNA translocase activity"/>
    <property type="evidence" value="ECO:0007669"/>
    <property type="project" value="TreeGrafter"/>
</dbReference>
<dbReference type="GO" id="GO:0016787">
    <property type="term" value="F:hydrolase activity"/>
    <property type="evidence" value="ECO:0007669"/>
    <property type="project" value="UniProtKB-KW"/>
</dbReference>
<keyword evidence="1" id="KW-0378">Hydrolase</keyword>
<dbReference type="Pfam" id="PF00176">
    <property type="entry name" value="SNF2-rel_dom"/>
    <property type="match status" value="1"/>
</dbReference>
<dbReference type="GO" id="GO:0000724">
    <property type="term" value="P:double-strand break repair via homologous recombination"/>
    <property type="evidence" value="ECO:0007669"/>
    <property type="project" value="TreeGrafter"/>
</dbReference>
<feature type="region of interest" description="Disordered" evidence="2">
    <location>
        <begin position="62"/>
        <end position="86"/>
    </location>
</feature>
<dbReference type="PROSITE" id="PS51192">
    <property type="entry name" value="HELICASE_ATP_BIND_1"/>
    <property type="match status" value="1"/>
</dbReference>
<dbReference type="InterPro" id="IPR050496">
    <property type="entry name" value="SNF2_RAD54_helicase_repair"/>
</dbReference>
<dbReference type="InterPro" id="IPR038718">
    <property type="entry name" value="SNF2-like_sf"/>
</dbReference>
<evidence type="ECO:0000256" key="2">
    <source>
        <dbReference type="SAM" id="MobiDB-lite"/>
    </source>
</evidence>
<dbReference type="Pfam" id="PF00271">
    <property type="entry name" value="Helicase_C"/>
    <property type="match status" value="1"/>
</dbReference>
<dbReference type="EMBL" id="CAACVS010000540">
    <property type="protein sequence ID" value="VEU43372.1"/>
    <property type="molecule type" value="Genomic_DNA"/>
</dbReference>